<evidence type="ECO:0000313" key="5">
    <source>
        <dbReference type="Proteomes" id="UP000800093"/>
    </source>
</evidence>
<protein>
    <recommendedName>
        <fullName evidence="6">Calcineurin-like phosphoesterase domain-containing protein</fullName>
    </recommendedName>
</protein>
<dbReference type="InterPro" id="IPR029052">
    <property type="entry name" value="Metallo-depent_PP-like"/>
</dbReference>
<dbReference type="SUPFAM" id="SSF56300">
    <property type="entry name" value="Metallo-dependent phosphatases"/>
    <property type="match status" value="1"/>
</dbReference>
<evidence type="ECO:0000256" key="2">
    <source>
        <dbReference type="SAM" id="Phobius"/>
    </source>
</evidence>
<proteinExistence type="predicted"/>
<dbReference type="GO" id="GO:0005783">
    <property type="term" value="C:endoplasmic reticulum"/>
    <property type="evidence" value="ECO:0007669"/>
    <property type="project" value="TreeGrafter"/>
</dbReference>
<comment type="caution">
    <text evidence="4">The sequence shown here is derived from an EMBL/GenBank/DDBJ whole genome shotgun (WGS) entry which is preliminary data.</text>
</comment>
<reference evidence="5" key="1">
    <citation type="journal article" date="2020" name="Stud. Mycol.">
        <title>101 Dothideomycetes genomes: A test case for predicting lifestyles and emergence of pathogens.</title>
        <authorList>
            <person name="Haridas S."/>
            <person name="Albert R."/>
            <person name="Binder M."/>
            <person name="Bloem J."/>
            <person name="LaButti K."/>
            <person name="Salamov A."/>
            <person name="Andreopoulos B."/>
            <person name="Baker S."/>
            <person name="Barry K."/>
            <person name="Bills G."/>
            <person name="Bluhm B."/>
            <person name="Cannon C."/>
            <person name="Castanera R."/>
            <person name="Culley D."/>
            <person name="Daum C."/>
            <person name="Ezra D."/>
            <person name="Gonzalez J."/>
            <person name="Henrissat B."/>
            <person name="Kuo A."/>
            <person name="Liang C."/>
            <person name="Lipzen A."/>
            <person name="Lutzoni F."/>
            <person name="Magnuson J."/>
            <person name="Mondo S."/>
            <person name="Nolan M."/>
            <person name="Ohm R."/>
            <person name="Pangilinan J."/>
            <person name="Park H.-J."/>
            <person name="Ramirez L."/>
            <person name="Alfaro M."/>
            <person name="Sun H."/>
            <person name="Tritt A."/>
            <person name="Yoshinaga Y."/>
            <person name="Zwiers L.-H."/>
            <person name="Turgeon B."/>
            <person name="Goodwin S."/>
            <person name="Spatafora J."/>
            <person name="Crous P."/>
            <person name="Grigoriev I."/>
        </authorList>
    </citation>
    <scope>NUCLEOTIDE SEQUENCE [LARGE SCALE GENOMIC DNA]</scope>
    <source>
        <strain evidence="5">CBS 304.66</strain>
    </source>
</reference>
<evidence type="ECO:0000313" key="4">
    <source>
        <dbReference type="EMBL" id="KAF2261411.1"/>
    </source>
</evidence>
<dbReference type="OrthoDB" id="9984693at2759"/>
<evidence type="ECO:0000256" key="1">
    <source>
        <dbReference type="ARBA" id="ARBA00023136"/>
    </source>
</evidence>
<evidence type="ECO:0000256" key="3">
    <source>
        <dbReference type="SAM" id="SignalP"/>
    </source>
</evidence>
<dbReference type="GO" id="GO:0016020">
    <property type="term" value="C:membrane"/>
    <property type="evidence" value="ECO:0007669"/>
    <property type="project" value="GOC"/>
</dbReference>
<keyword evidence="2" id="KW-0812">Transmembrane</keyword>
<dbReference type="Proteomes" id="UP000800093">
    <property type="component" value="Unassembled WGS sequence"/>
</dbReference>
<feature type="signal peptide" evidence="3">
    <location>
        <begin position="1"/>
        <end position="21"/>
    </location>
</feature>
<sequence length="579" mass="65025">MQLSRFFFSVALLLFPLCLIATTWLYSYPPLHGCNFPHASPNSSAPFRLLALGDPQLEGDSSLPKPGAHVFPSLEFLVRNVRKAGTWKRRWYFLKGAARDALTKDLPKWGKGVRKRIDLWGNDLYLAHIVRCTRWWTRPTHVAVLGDLLGSQWIGDEEFERRAGRYWDTVFRGMEKVPEEIMGGVEDEGDRGLWGSTTEVLGHNKSWENRVINIAGNHDIGYAGDLDEGRIRRFEKAFGKVNWDIAFELPHEPNSANDSKPPALRLVVLNSMNLDTPALSEPLQQSTYSFLNHIISTSRPVTSRTHATILLTHIPLHKTPGICYDSPFFSFFHTGSGIQEQNMLSEHGSKTILEGIFGLSSNPHAEGQGLGRHGIIINGHDHEGCDVIHYIPQSEEYQPSCVDPIEPVEASTDHPVDGSNSPIPYEAKWGAFRLPVSPSRPEKPVYPLAKVIPCTLGEETPAIREITLRSMMGDFSGYAGFLSAWFDEDKGEEGEWRLEFTTCGVGIQHWWWGVHIMNLILLVFLGMGVIVRLLEWSQVDNRQGVKGNRAVEPRVVPDSSTLKTKNTINCSVDKEMGKR</sequence>
<dbReference type="EMBL" id="ML986658">
    <property type="protein sequence ID" value="KAF2261411.1"/>
    <property type="molecule type" value="Genomic_DNA"/>
</dbReference>
<keyword evidence="1 2" id="KW-0472">Membrane</keyword>
<evidence type="ECO:0008006" key="6">
    <source>
        <dbReference type="Google" id="ProtNLM"/>
    </source>
</evidence>
<feature type="chain" id="PRO_5040376845" description="Calcineurin-like phosphoesterase domain-containing protein" evidence="3">
    <location>
        <begin position="22"/>
        <end position="579"/>
    </location>
</feature>
<dbReference type="PANTHER" id="PTHR13315">
    <property type="entry name" value="METALLO PHOSPHOESTERASE RELATED"/>
    <property type="match status" value="1"/>
</dbReference>
<dbReference type="InterPro" id="IPR033308">
    <property type="entry name" value="PGAP5/Cdc1/Ted1"/>
</dbReference>
<accession>A0A9P4K3V6</accession>
<gene>
    <name evidence="4" type="ORF">CC78DRAFT_535702</name>
</gene>
<keyword evidence="2" id="KW-1133">Transmembrane helix</keyword>
<keyword evidence="3" id="KW-0732">Signal</keyword>
<keyword evidence="5" id="KW-1185">Reference proteome</keyword>
<feature type="transmembrane region" description="Helical" evidence="2">
    <location>
        <begin position="510"/>
        <end position="534"/>
    </location>
</feature>
<dbReference type="AlphaFoldDB" id="A0A9P4K3V6"/>
<organism evidence="4 5">
    <name type="scientific">Lojkania enalia</name>
    <dbReference type="NCBI Taxonomy" id="147567"/>
    <lineage>
        <taxon>Eukaryota</taxon>
        <taxon>Fungi</taxon>
        <taxon>Dikarya</taxon>
        <taxon>Ascomycota</taxon>
        <taxon>Pezizomycotina</taxon>
        <taxon>Dothideomycetes</taxon>
        <taxon>Pleosporomycetidae</taxon>
        <taxon>Pleosporales</taxon>
        <taxon>Pleosporales incertae sedis</taxon>
        <taxon>Lojkania</taxon>
    </lineage>
</organism>
<dbReference type="GO" id="GO:0006506">
    <property type="term" value="P:GPI anchor biosynthetic process"/>
    <property type="evidence" value="ECO:0007669"/>
    <property type="project" value="InterPro"/>
</dbReference>
<name>A0A9P4K3V6_9PLEO</name>
<dbReference type="PANTHER" id="PTHR13315:SF1">
    <property type="entry name" value="PROTEIN TED1"/>
    <property type="match status" value="1"/>
</dbReference>